<sequence length="196" mass="22424">FFSKPGCQICVSLKKKLIENLKVPFAERNIEHVMALHDGWREDGGVAARAGHEAIHQKVPLMMIDGRPFDYVKGLLEIKTRLAEGEEATMPDLPAQDDPDLPLPDFTEDEFISTVQKLCPKLDGICITCSRKRQKTFPGNYDETTLSGFEVKINGRLFNPLWSFRFWAKGTLREIARELERQYMKESEPRRKDAGL</sequence>
<evidence type="ECO:0000313" key="1">
    <source>
        <dbReference type="EMBL" id="KKM73964.1"/>
    </source>
</evidence>
<dbReference type="Gene3D" id="3.40.30.10">
    <property type="entry name" value="Glutaredoxin"/>
    <property type="match status" value="1"/>
</dbReference>
<protein>
    <submittedName>
        <fullName evidence="1">Uncharacterized protein</fullName>
    </submittedName>
</protein>
<feature type="non-terminal residue" evidence="1">
    <location>
        <position position="1"/>
    </location>
</feature>
<comment type="caution">
    <text evidence="1">The sequence shown here is derived from an EMBL/GenBank/DDBJ whole genome shotgun (WGS) entry which is preliminary data.</text>
</comment>
<proteinExistence type="predicted"/>
<organism evidence="1">
    <name type="scientific">marine sediment metagenome</name>
    <dbReference type="NCBI Taxonomy" id="412755"/>
    <lineage>
        <taxon>unclassified sequences</taxon>
        <taxon>metagenomes</taxon>
        <taxon>ecological metagenomes</taxon>
    </lineage>
</organism>
<dbReference type="EMBL" id="LAZR01009217">
    <property type="protein sequence ID" value="KKM73964.1"/>
    <property type="molecule type" value="Genomic_DNA"/>
</dbReference>
<dbReference type="AlphaFoldDB" id="A0A0F9JVW4"/>
<dbReference type="PROSITE" id="PS51354">
    <property type="entry name" value="GLUTAREDOXIN_2"/>
    <property type="match status" value="1"/>
</dbReference>
<reference evidence="1" key="1">
    <citation type="journal article" date="2015" name="Nature">
        <title>Complex archaea that bridge the gap between prokaryotes and eukaryotes.</title>
        <authorList>
            <person name="Spang A."/>
            <person name="Saw J.H."/>
            <person name="Jorgensen S.L."/>
            <person name="Zaremba-Niedzwiedzka K."/>
            <person name="Martijn J."/>
            <person name="Lind A.E."/>
            <person name="van Eijk R."/>
            <person name="Schleper C."/>
            <person name="Guy L."/>
            <person name="Ettema T.J."/>
        </authorList>
    </citation>
    <scope>NUCLEOTIDE SEQUENCE</scope>
</reference>
<gene>
    <name evidence="1" type="ORF">LCGC14_1405200</name>
</gene>
<name>A0A0F9JVW4_9ZZZZ</name>
<accession>A0A0F9JVW4</accession>